<dbReference type="PANTHER" id="PTHR34390">
    <property type="entry name" value="UPF0442 PROTEIN YJJB-RELATED"/>
    <property type="match status" value="1"/>
</dbReference>
<sequence length="144" mass="15666">MWEILICFMATVAFAIIFNTPYRLLWRIGLIGVLAWTIYSAFQRIDVSFIAATAVAAFAASLVSYWLSQRHNVPVTTFIIPGIIPLVPGGKAYETMLAFVEENYIEGLSQGSGTLLHAGAIAGGVVFALSIFSIGRGVDQKYET</sequence>
<dbReference type="PANTHER" id="PTHR34390:SF1">
    <property type="entry name" value="SUCCINATE TRANSPORTER SUBUNIT YJJB-RELATED"/>
    <property type="match status" value="1"/>
</dbReference>
<dbReference type="GO" id="GO:0015744">
    <property type="term" value="P:succinate transport"/>
    <property type="evidence" value="ECO:0007669"/>
    <property type="project" value="TreeGrafter"/>
</dbReference>
<dbReference type="Proteomes" id="UP000198853">
    <property type="component" value="Unassembled WGS sequence"/>
</dbReference>
<evidence type="ECO:0000313" key="10">
    <source>
        <dbReference type="EMBL" id="SDJ16557.1"/>
    </source>
</evidence>
<keyword evidence="2" id="KW-1003">Cell membrane</keyword>
<comment type="subcellular location">
    <subcellularLocation>
        <location evidence="1">Cell membrane</location>
        <topology evidence="1">Multi-pass membrane protein</topology>
    </subcellularLocation>
</comment>
<evidence type="ECO:0000259" key="9">
    <source>
        <dbReference type="Pfam" id="PF12821"/>
    </source>
</evidence>
<keyword evidence="5 8" id="KW-1133">Transmembrane helix</keyword>
<dbReference type="RefSeq" id="WP_245723192.1">
    <property type="nucleotide sequence ID" value="NZ_FNEN01000018.1"/>
</dbReference>
<evidence type="ECO:0000256" key="1">
    <source>
        <dbReference type="ARBA" id="ARBA00004651"/>
    </source>
</evidence>
<dbReference type="GO" id="GO:0005886">
    <property type="term" value="C:plasma membrane"/>
    <property type="evidence" value="ECO:0007669"/>
    <property type="project" value="UniProtKB-SubCell"/>
</dbReference>
<dbReference type="InterPro" id="IPR050539">
    <property type="entry name" value="ThrE_Dicarb/AminoAcid_Exp"/>
</dbReference>
<evidence type="ECO:0000256" key="5">
    <source>
        <dbReference type="ARBA" id="ARBA00022989"/>
    </source>
</evidence>
<name>A0A1G8RHT3_9BACI</name>
<keyword evidence="4 8" id="KW-0812">Transmembrane</keyword>
<evidence type="ECO:0000256" key="7">
    <source>
        <dbReference type="ARBA" id="ARBA00034125"/>
    </source>
</evidence>
<accession>A0A1G8RHT3</accession>
<evidence type="ECO:0000256" key="6">
    <source>
        <dbReference type="ARBA" id="ARBA00023136"/>
    </source>
</evidence>
<dbReference type="AlphaFoldDB" id="A0A1G8RHT3"/>
<protein>
    <submittedName>
        <fullName evidence="10">Uncharacterized membrane protein YjjB, DUF3815 family</fullName>
    </submittedName>
</protein>
<dbReference type="InterPro" id="IPR024528">
    <property type="entry name" value="ThrE_2"/>
</dbReference>
<dbReference type="Pfam" id="PF12821">
    <property type="entry name" value="ThrE_2"/>
    <property type="match status" value="1"/>
</dbReference>
<comment type="similarity">
    <text evidence="7">Belongs to the ThrE exporter (TC 2.A.79) family.</text>
</comment>
<evidence type="ECO:0000256" key="3">
    <source>
        <dbReference type="ARBA" id="ARBA00022519"/>
    </source>
</evidence>
<keyword evidence="11" id="KW-1185">Reference proteome</keyword>
<evidence type="ECO:0000256" key="2">
    <source>
        <dbReference type="ARBA" id="ARBA00022475"/>
    </source>
</evidence>
<feature type="transmembrane region" description="Helical" evidence="8">
    <location>
        <begin position="115"/>
        <end position="135"/>
    </location>
</feature>
<proteinExistence type="inferred from homology"/>
<keyword evidence="3" id="KW-0997">Cell inner membrane</keyword>
<feature type="transmembrane region" description="Helical" evidence="8">
    <location>
        <begin position="49"/>
        <end position="67"/>
    </location>
</feature>
<dbReference type="EMBL" id="FNEN01000018">
    <property type="protein sequence ID" value="SDJ16557.1"/>
    <property type="molecule type" value="Genomic_DNA"/>
</dbReference>
<keyword evidence="6 8" id="KW-0472">Membrane</keyword>
<organism evidence="10 11">
    <name type="scientific">Natribacillus halophilus</name>
    <dbReference type="NCBI Taxonomy" id="549003"/>
    <lineage>
        <taxon>Bacteria</taxon>
        <taxon>Bacillati</taxon>
        <taxon>Bacillota</taxon>
        <taxon>Bacilli</taxon>
        <taxon>Bacillales</taxon>
        <taxon>Bacillaceae</taxon>
        <taxon>Natribacillus</taxon>
    </lineage>
</organism>
<evidence type="ECO:0000256" key="4">
    <source>
        <dbReference type="ARBA" id="ARBA00022692"/>
    </source>
</evidence>
<evidence type="ECO:0000313" key="11">
    <source>
        <dbReference type="Proteomes" id="UP000198853"/>
    </source>
</evidence>
<reference evidence="10 11" key="1">
    <citation type="submission" date="2016-10" db="EMBL/GenBank/DDBJ databases">
        <authorList>
            <person name="de Groot N.N."/>
        </authorList>
    </citation>
    <scope>NUCLEOTIDE SEQUENCE [LARGE SCALE GENOMIC DNA]</scope>
    <source>
        <strain evidence="10 11">DSM 21771</strain>
    </source>
</reference>
<evidence type="ECO:0000256" key="8">
    <source>
        <dbReference type="SAM" id="Phobius"/>
    </source>
</evidence>
<gene>
    <name evidence="10" type="ORF">SAMN04488123_11814</name>
</gene>
<feature type="domain" description="Threonine/Serine exporter ThrE" evidence="9">
    <location>
        <begin position="4"/>
        <end position="130"/>
    </location>
</feature>